<dbReference type="EMBL" id="QNRY01000062">
    <property type="protein sequence ID" value="RBP57628.1"/>
    <property type="molecule type" value="Genomic_DNA"/>
</dbReference>
<name>A0A366HYQ1_9GAMM</name>
<proteinExistence type="predicted"/>
<reference evidence="1 2" key="1">
    <citation type="submission" date="2018-06" db="EMBL/GenBank/DDBJ databases">
        <title>Genomic Encyclopedia of Type Strains, Phase IV (KMG-IV): sequencing the most valuable type-strain genomes for metagenomic binning, comparative biology and taxonomic classification.</title>
        <authorList>
            <person name="Goeker M."/>
        </authorList>
    </citation>
    <scope>NUCLEOTIDE SEQUENCE [LARGE SCALE GENOMIC DNA]</scope>
    <source>
        <strain evidence="1 2">DSM 30166</strain>
    </source>
</reference>
<protein>
    <submittedName>
        <fullName evidence="1">Uncharacterized protein</fullName>
    </submittedName>
</protein>
<gene>
    <name evidence="1" type="ORF">DES54_16223</name>
</gene>
<dbReference type="RefSeq" id="WP_113869498.1">
    <property type="nucleotide sequence ID" value="NZ_AGJP01000001.1"/>
</dbReference>
<dbReference type="Proteomes" id="UP000253046">
    <property type="component" value="Unassembled WGS sequence"/>
</dbReference>
<comment type="caution">
    <text evidence="1">The sequence shown here is derived from an EMBL/GenBank/DDBJ whole genome shotgun (WGS) entry which is preliminary data.</text>
</comment>
<dbReference type="AlphaFoldDB" id="A0A366HYQ1"/>
<sequence length="87" mass="9571">MAKMLRMSIPVDAELKAAFLAACRKNGCSGAEVIRFAMQTVVDASRDPDAFRIQLATDTAEPAPFSTRERMHQTVRRSVAEIFQVAA</sequence>
<keyword evidence="2" id="KW-1185">Reference proteome</keyword>
<organism evidence="1 2">
    <name type="scientific">Brenneria salicis ATCC 15712 = DSM 30166</name>
    <dbReference type="NCBI Taxonomy" id="714314"/>
    <lineage>
        <taxon>Bacteria</taxon>
        <taxon>Pseudomonadati</taxon>
        <taxon>Pseudomonadota</taxon>
        <taxon>Gammaproteobacteria</taxon>
        <taxon>Enterobacterales</taxon>
        <taxon>Pectobacteriaceae</taxon>
        <taxon>Brenneria</taxon>
    </lineage>
</organism>
<accession>A0A366HYQ1</accession>
<evidence type="ECO:0000313" key="2">
    <source>
        <dbReference type="Proteomes" id="UP000253046"/>
    </source>
</evidence>
<evidence type="ECO:0000313" key="1">
    <source>
        <dbReference type="EMBL" id="RBP57628.1"/>
    </source>
</evidence>